<gene>
    <name evidence="1" type="ORF">GCM10023189_10990</name>
</gene>
<evidence type="ECO:0000313" key="2">
    <source>
        <dbReference type="Proteomes" id="UP001501175"/>
    </source>
</evidence>
<reference evidence="2" key="1">
    <citation type="journal article" date="2019" name="Int. J. Syst. Evol. Microbiol.">
        <title>The Global Catalogue of Microorganisms (GCM) 10K type strain sequencing project: providing services to taxonomists for standard genome sequencing and annotation.</title>
        <authorList>
            <consortium name="The Broad Institute Genomics Platform"/>
            <consortium name="The Broad Institute Genome Sequencing Center for Infectious Disease"/>
            <person name="Wu L."/>
            <person name="Ma J."/>
        </authorList>
    </citation>
    <scope>NUCLEOTIDE SEQUENCE [LARGE SCALE GENOMIC DNA]</scope>
    <source>
        <strain evidence="2">JCM 17927</strain>
    </source>
</reference>
<proteinExistence type="predicted"/>
<keyword evidence="2" id="KW-1185">Reference proteome</keyword>
<sequence length="73" mass="8638">MAIVESEPLTRVIGATQKRIGIKNDDLLIHRTMRADQFCKDITRYRLNQPQDNPWFIVEPYLFESHIKILLRA</sequence>
<accession>A0ABP8MJY6</accession>
<name>A0ABP8MJY6_9BACT</name>
<comment type="caution">
    <text evidence="1">The sequence shown here is derived from an EMBL/GenBank/DDBJ whole genome shotgun (WGS) entry which is preliminary data.</text>
</comment>
<dbReference type="EMBL" id="BAABHD010000012">
    <property type="protein sequence ID" value="GAA4450414.1"/>
    <property type="molecule type" value="Genomic_DNA"/>
</dbReference>
<protein>
    <submittedName>
        <fullName evidence="1">Uncharacterized protein</fullName>
    </submittedName>
</protein>
<organism evidence="1 2">
    <name type="scientific">Nibrella saemangeumensis</name>
    <dbReference type="NCBI Taxonomy" id="1084526"/>
    <lineage>
        <taxon>Bacteria</taxon>
        <taxon>Pseudomonadati</taxon>
        <taxon>Bacteroidota</taxon>
        <taxon>Cytophagia</taxon>
        <taxon>Cytophagales</taxon>
        <taxon>Spirosomataceae</taxon>
        <taxon>Nibrella</taxon>
    </lineage>
</organism>
<dbReference type="Proteomes" id="UP001501175">
    <property type="component" value="Unassembled WGS sequence"/>
</dbReference>
<evidence type="ECO:0000313" key="1">
    <source>
        <dbReference type="EMBL" id="GAA4450414.1"/>
    </source>
</evidence>